<dbReference type="AlphaFoldDB" id="A0A515HJY3"/>
<proteinExistence type="predicted"/>
<keyword evidence="1" id="KW-0614">Plasmid</keyword>
<organism evidence="1">
    <name type="scientific">Sym plasmid</name>
    <dbReference type="NCBI Taxonomy" id="28430"/>
    <lineage>
        <taxon>other sequences</taxon>
        <taxon>plasmids</taxon>
    </lineage>
</organism>
<evidence type="ECO:0000313" key="1">
    <source>
        <dbReference type="EMBL" id="QDL89735.1"/>
    </source>
</evidence>
<dbReference type="EMBL" id="MH392243">
    <property type="protein sequence ID" value="QDL89735.1"/>
    <property type="molecule type" value="Genomic_DNA"/>
</dbReference>
<geneLocation type="plasmid" evidence="1">
    <name>pTT25</name>
</geneLocation>
<name>A0A515HJY3_9ZZZZ</name>
<sequence>MIDTMLATWALSLLLIGIVTSVFGIRRRNIDSIGNFRIVTIQSVPTHC</sequence>
<gene>
    <name evidence="1" type="ORF">pTT25_00051</name>
</gene>
<reference evidence="1" key="1">
    <citation type="submission" date="2018-05" db="EMBL/GenBank/DDBJ databases">
        <title>Plant species dependent abundance and diversity of IncP-1 plasmids in the rhizosphere - sequence analysis provides new insights into the role as efficient and dynamic means for rapid bacterial adaptation.</title>
        <authorList>
            <person name="Nour E."/>
            <person name="Shintani M."/>
            <person name="Elsayed T."/>
            <person name="Blau K."/>
            <person name="Jechalke S."/>
            <person name="Sproeer C."/>
            <person name="Bunk B."/>
            <person name="Overmann J."/>
            <person name="Smalla K."/>
        </authorList>
    </citation>
    <scope>NUCLEOTIDE SEQUENCE</scope>
    <source>
        <plasmid evidence="1">pTT25</plasmid>
    </source>
</reference>
<protein>
    <submittedName>
        <fullName evidence="1">Uncharacterized protein</fullName>
    </submittedName>
</protein>
<accession>A0A515HJY3</accession>